<dbReference type="SUPFAM" id="SSF53187">
    <property type="entry name" value="Zn-dependent exopeptidases"/>
    <property type="match status" value="1"/>
</dbReference>
<accession>A0A809S5H0</accession>
<dbReference type="KEGG" id="sniv:SFSGTM_32160"/>
<dbReference type="Gene3D" id="3.40.630.10">
    <property type="entry name" value="Zn peptidases"/>
    <property type="match status" value="1"/>
</dbReference>
<reference evidence="2" key="1">
    <citation type="submission" date="2019-11" db="EMBL/GenBank/DDBJ databases">
        <title>Isolation and characterization of a novel species in the genus Sulfuriferula.</title>
        <authorList>
            <person name="Mochizuki J."/>
            <person name="Kojima H."/>
            <person name="Fukui M."/>
        </authorList>
    </citation>
    <scope>NUCLEOTIDE SEQUENCE [LARGE SCALE GENOMIC DNA]</scope>
    <source>
        <strain evidence="2">SGTM</strain>
        <plasmid evidence="2">sgtm_pl1 dna</plasmid>
    </source>
</reference>
<name>A0A809S5H0_9PROT</name>
<organism evidence="1 2">
    <name type="scientific">Sulfuriferula nivalis</name>
    <dbReference type="NCBI Taxonomy" id="2675298"/>
    <lineage>
        <taxon>Bacteria</taxon>
        <taxon>Pseudomonadati</taxon>
        <taxon>Pseudomonadota</taxon>
        <taxon>Betaproteobacteria</taxon>
        <taxon>Nitrosomonadales</taxon>
        <taxon>Sulfuricellaceae</taxon>
        <taxon>Sulfuriferula</taxon>
    </lineage>
</organism>
<evidence type="ECO:0000313" key="1">
    <source>
        <dbReference type="EMBL" id="BBP02508.1"/>
    </source>
</evidence>
<keyword evidence="1" id="KW-0614">Plasmid</keyword>
<gene>
    <name evidence="1" type="primary">astE</name>
    <name evidence="1" type="ORF">SFSGTM_32160</name>
</gene>
<protein>
    <submittedName>
        <fullName evidence="1">Succinylglutamate desuccinylase</fullName>
    </submittedName>
</protein>
<evidence type="ECO:0000313" key="2">
    <source>
        <dbReference type="Proteomes" id="UP000463939"/>
    </source>
</evidence>
<dbReference type="AlphaFoldDB" id="A0A809S5H0"/>
<dbReference type="Proteomes" id="UP000463939">
    <property type="component" value="Plasmid SGTM_pl1"/>
</dbReference>
<keyword evidence="2" id="KW-1185">Reference proteome</keyword>
<sequence length="290" mass="32388">MEEIDSNKIKLVKGGVTFIPVTNQLAYHKLSREGDRNLNRNMKIVSNPENNEDHISNLLIPILQRHDVLLDLHSFAAPGCPFIFIGPENNNGLLEPFSFANEEFELALQLGPKKIIYGWLNAFTGGIQKRLDRVGSSNTEGITNFSPSHGIGTTETMRILGKYGVTLECGQHTDPNAEVIAYTAILNALTYLEIIDASISIEVPSHQVYELYKVYDREHLGDQFTHDWVNFSPLQAGDIIATRYSGEEIRASDAGLILFPNPNAKLQNEWFYLAKISNRGNHKNALPLVA</sequence>
<geneLocation type="plasmid" evidence="2">
    <name>sgtm_pl1 dna</name>
</geneLocation>
<dbReference type="EMBL" id="AP021882">
    <property type="protein sequence ID" value="BBP02508.1"/>
    <property type="molecule type" value="Genomic_DNA"/>
</dbReference>
<proteinExistence type="predicted"/>